<dbReference type="EMBL" id="UINC01027293">
    <property type="protein sequence ID" value="SVB06288.1"/>
    <property type="molecule type" value="Genomic_DNA"/>
</dbReference>
<gene>
    <name evidence="2" type="ORF">METZ01_LOCUS159142</name>
</gene>
<accession>A0A382AXX8</accession>
<feature type="compositionally biased region" description="Basic and acidic residues" evidence="1">
    <location>
        <begin position="13"/>
        <end position="23"/>
    </location>
</feature>
<dbReference type="AlphaFoldDB" id="A0A382AXX8"/>
<organism evidence="2">
    <name type="scientific">marine metagenome</name>
    <dbReference type="NCBI Taxonomy" id="408172"/>
    <lineage>
        <taxon>unclassified sequences</taxon>
        <taxon>metagenomes</taxon>
        <taxon>ecological metagenomes</taxon>
    </lineage>
</organism>
<evidence type="ECO:0000313" key="2">
    <source>
        <dbReference type="EMBL" id="SVB06288.1"/>
    </source>
</evidence>
<evidence type="ECO:0000256" key="1">
    <source>
        <dbReference type="SAM" id="MobiDB-lite"/>
    </source>
</evidence>
<proteinExistence type="predicted"/>
<sequence length="23" mass="2540">MIQSDNVNPGDKLPSERDLANIL</sequence>
<feature type="region of interest" description="Disordered" evidence="1">
    <location>
        <begin position="1"/>
        <end position="23"/>
    </location>
</feature>
<reference evidence="2" key="1">
    <citation type="submission" date="2018-05" db="EMBL/GenBank/DDBJ databases">
        <authorList>
            <person name="Lanie J.A."/>
            <person name="Ng W.-L."/>
            <person name="Kazmierczak K.M."/>
            <person name="Andrzejewski T.M."/>
            <person name="Davidsen T.M."/>
            <person name="Wayne K.J."/>
            <person name="Tettelin H."/>
            <person name="Glass J.I."/>
            <person name="Rusch D."/>
            <person name="Podicherti R."/>
            <person name="Tsui H.-C.T."/>
            <person name="Winkler M.E."/>
        </authorList>
    </citation>
    <scope>NUCLEOTIDE SEQUENCE</scope>
</reference>
<protein>
    <submittedName>
        <fullName evidence="2">Uncharacterized protein</fullName>
    </submittedName>
</protein>
<feature type="non-terminal residue" evidence="2">
    <location>
        <position position="23"/>
    </location>
</feature>
<name>A0A382AXX8_9ZZZZ</name>